<dbReference type="Proteomes" id="UP000275385">
    <property type="component" value="Unassembled WGS sequence"/>
</dbReference>
<name>A0A420YLS4_9PEZI</name>
<proteinExistence type="predicted"/>
<evidence type="ECO:0000313" key="2">
    <source>
        <dbReference type="EMBL" id="RKU48824.1"/>
    </source>
</evidence>
<dbReference type="AlphaFoldDB" id="A0A420YLS4"/>
<gene>
    <name evidence="2" type="ORF">DL546_006947</name>
</gene>
<sequence length="280" mass="32438">MPSGTTGKVQPVDPGSEEHTASGNDVLQALFDEVAAELDSRKRDNKPYDPHLQALLESLYTTTSNLKGDLTTHEAIQKMWQNMPSTEIAKGEPTADHFFREAETFESMVDYYKAADSAQAASDLAQDWIETYRVNKDLAGQEHQQQQPGEPLELRGASEPLKKLLGDHDLDMDPHQGEMTDVEYYEYKRKKQDAARRQAIWEGRTEYPKWYAEFTPEQMRLEEDLAREGKEIDKRDPKEVEAELRKRQEKARKERMEALEHRVKKDPPKKKHTKFWLHAL</sequence>
<organism evidence="2 3">
    <name type="scientific">Coniochaeta pulveracea</name>
    <dbReference type="NCBI Taxonomy" id="177199"/>
    <lineage>
        <taxon>Eukaryota</taxon>
        <taxon>Fungi</taxon>
        <taxon>Dikarya</taxon>
        <taxon>Ascomycota</taxon>
        <taxon>Pezizomycotina</taxon>
        <taxon>Sordariomycetes</taxon>
        <taxon>Sordariomycetidae</taxon>
        <taxon>Coniochaetales</taxon>
        <taxon>Coniochaetaceae</taxon>
        <taxon>Coniochaeta</taxon>
    </lineage>
</organism>
<evidence type="ECO:0000256" key="1">
    <source>
        <dbReference type="SAM" id="MobiDB-lite"/>
    </source>
</evidence>
<dbReference type="EMBL" id="QVQW01000003">
    <property type="protein sequence ID" value="RKU48824.1"/>
    <property type="molecule type" value="Genomic_DNA"/>
</dbReference>
<feature type="region of interest" description="Disordered" evidence="1">
    <location>
        <begin position="1"/>
        <end position="24"/>
    </location>
</feature>
<reference evidence="2 3" key="1">
    <citation type="submission" date="2018-08" db="EMBL/GenBank/DDBJ databases">
        <title>Draft genome of the lignicolous fungus Coniochaeta pulveracea.</title>
        <authorList>
            <person name="Borstlap C.J."/>
            <person name="De Witt R.N."/>
            <person name="Botha A."/>
            <person name="Volschenk H."/>
        </authorList>
    </citation>
    <scope>NUCLEOTIDE SEQUENCE [LARGE SCALE GENOMIC DNA]</scope>
    <source>
        <strain evidence="2 3">CAB683</strain>
    </source>
</reference>
<accession>A0A420YLS4</accession>
<evidence type="ECO:0000313" key="3">
    <source>
        <dbReference type="Proteomes" id="UP000275385"/>
    </source>
</evidence>
<feature type="region of interest" description="Disordered" evidence="1">
    <location>
        <begin position="254"/>
        <end position="280"/>
    </location>
</feature>
<comment type="caution">
    <text evidence="2">The sequence shown here is derived from an EMBL/GenBank/DDBJ whole genome shotgun (WGS) entry which is preliminary data.</text>
</comment>
<protein>
    <submittedName>
        <fullName evidence="2">Uncharacterized protein</fullName>
    </submittedName>
</protein>
<feature type="compositionally biased region" description="Basic and acidic residues" evidence="1">
    <location>
        <begin position="254"/>
        <end position="266"/>
    </location>
</feature>
<feature type="compositionally biased region" description="Basic residues" evidence="1">
    <location>
        <begin position="267"/>
        <end position="280"/>
    </location>
</feature>
<dbReference type="OrthoDB" id="5097110at2759"/>
<keyword evidence="3" id="KW-1185">Reference proteome</keyword>